<dbReference type="Proteomes" id="UP000356253">
    <property type="component" value="Unassembled WGS sequence"/>
</dbReference>
<keyword evidence="2" id="KW-1185">Reference proteome</keyword>
<reference evidence="1" key="1">
    <citation type="submission" date="2019-09" db="EMBL/GenBank/DDBJ databases">
        <authorList>
            <person name="Rodrigo-Torres L."/>
            <person name="Arahal R. D."/>
            <person name="Lucena T."/>
        </authorList>
    </citation>
    <scope>NUCLEOTIDE SEQUENCE</scope>
    <source>
        <strain evidence="1">ISS653</strain>
    </source>
</reference>
<comment type="caution">
    <text evidence="1">The sequence shown here is derived from an EMBL/GenBank/DDBJ whole genome shotgun (WGS) entry which is preliminary data.</text>
</comment>
<dbReference type="EMBL" id="CABVMM010000001">
    <property type="protein sequence ID" value="VVU98939.1"/>
    <property type="molecule type" value="Genomic_DNA"/>
</dbReference>
<accession>A0AC61Y6H2</accession>
<proteinExistence type="predicted"/>
<evidence type="ECO:0000313" key="2">
    <source>
        <dbReference type="Proteomes" id="UP000356253"/>
    </source>
</evidence>
<sequence>MSVLEQQLMKRSGNKCELSGSQEDLLVYQVPPTSEASLENSILISKTCLEQIEDPEKVDPNHWRCLNDSMWSEHLPVQIVAWRMLNRLRGEGWPQDLLEMMYLDEEALTWAKDGVETEDEAEKIVHKDSNGNILANGDSVVLIKDLDVKGANFTAKRGAPVHRISLVHDNAEQIEGRVDGQHIVILTQYVKKTK</sequence>
<protein>
    <submittedName>
        <fullName evidence="1">Uncharacterized protein</fullName>
    </submittedName>
</protein>
<name>A0AC61Y6H2_9FLAO</name>
<organism evidence="1 2">
    <name type="scientific">Mesonia oceanica</name>
    <dbReference type="NCBI Taxonomy" id="2687242"/>
    <lineage>
        <taxon>Bacteria</taxon>
        <taxon>Pseudomonadati</taxon>
        <taxon>Bacteroidota</taxon>
        <taxon>Flavobacteriia</taxon>
        <taxon>Flavobacteriales</taxon>
        <taxon>Flavobacteriaceae</taxon>
        <taxon>Mesonia</taxon>
    </lineage>
</organism>
<gene>
    <name evidence="1" type="ORF">FVB9532_00188</name>
</gene>
<evidence type="ECO:0000313" key="1">
    <source>
        <dbReference type="EMBL" id="VVU98939.1"/>
    </source>
</evidence>